<dbReference type="PANTHER" id="PTHR30093:SF2">
    <property type="entry name" value="TYPE II SECRETION SYSTEM PROTEIN H"/>
    <property type="match status" value="1"/>
</dbReference>
<dbReference type="SUPFAM" id="SSF54523">
    <property type="entry name" value="Pili subunits"/>
    <property type="match status" value="1"/>
</dbReference>
<dbReference type="Proteomes" id="UP000317648">
    <property type="component" value="Chromosome"/>
</dbReference>
<evidence type="ECO:0000256" key="1">
    <source>
        <dbReference type="SAM" id="SignalP"/>
    </source>
</evidence>
<protein>
    <recommendedName>
        <fullName evidence="2">DUF1559 domain-containing protein</fullName>
    </recommendedName>
</protein>
<gene>
    <name evidence="3" type="ORF">Pla8534_12540</name>
</gene>
<feature type="chain" id="PRO_5021841047" description="DUF1559 domain-containing protein" evidence="1">
    <location>
        <begin position="24"/>
        <end position="529"/>
    </location>
</feature>
<proteinExistence type="predicted"/>
<dbReference type="RefSeq" id="WP_145050310.1">
    <property type="nucleotide sequence ID" value="NZ_CP036433.1"/>
</dbReference>
<evidence type="ECO:0000313" key="3">
    <source>
        <dbReference type="EMBL" id="QDU93474.1"/>
    </source>
</evidence>
<dbReference type="EMBL" id="CP036433">
    <property type="protein sequence ID" value="QDU93474.1"/>
    <property type="molecule type" value="Genomic_DNA"/>
</dbReference>
<keyword evidence="4" id="KW-1185">Reference proteome</keyword>
<evidence type="ECO:0000259" key="2">
    <source>
        <dbReference type="Pfam" id="PF07596"/>
    </source>
</evidence>
<keyword evidence="1" id="KW-0732">Signal</keyword>
<feature type="signal peptide" evidence="1">
    <location>
        <begin position="1"/>
        <end position="23"/>
    </location>
</feature>
<feature type="domain" description="DUF1559" evidence="2">
    <location>
        <begin position="415"/>
        <end position="483"/>
    </location>
</feature>
<feature type="domain" description="DUF1559" evidence="2">
    <location>
        <begin position="326"/>
        <end position="410"/>
    </location>
</feature>
<reference evidence="3 4" key="1">
    <citation type="submission" date="2019-02" db="EMBL/GenBank/DDBJ databases">
        <title>Deep-cultivation of Planctomycetes and their phenomic and genomic characterization uncovers novel biology.</title>
        <authorList>
            <person name="Wiegand S."/>
            <person name="Jogler M."/>
            <person name="Boedeker C."/>
            <person name="Pinto D."/>
            <person name="Vollmers J."/>
            <person name="Rivas-Marin E."/>
            <person name="Kohn T."/>
            <person name="Peeters S.H."/>
            <person name="Heuer A."/>
            <person name="Rast P."/>
            <person name="Oberbeckmann S."/>
            <person name="Bunk B."/>
            <person name="Jeske O."/>
            <person name="Meyerdierks A."/>
            <person name="Storesund J.E."/>
            <person name="Kallscheuer N."/>
            <person name="Luecker S."/>
            <person name="Lage O.M."/>
            <person name="Pohl T."/>
            <person name="Merkel B.J."/>
            <person name="Hornburger P."/>
            <person name="Mueller R.-W."/>
            <person name="Bruemmer F."/>
            <person name="Labrenz M."/>
            <person name="Spormann A.M."/>
            <person name="Op den Camp H."/>
            <person name="Overmann J."/>
            <person name="Amann R."/>
            <person name="Jetten M.S.M."/>
            <person name="Mascher T."/>
            <person name="Medema M.H."/>
            <person name="Devos D.P."/>
            <person name="Kaster A.-K."/>
            <person name="Ovreas L."/>
            <person name="Rohde M."/>
            <person name="Galperin M.Y."/>
            <person name="Jogler C."/>
        </authorList>
    </citation>
    <scope>NUCLEOTIDE SEQUENCE [LARGE SCALE GENOMIC DNA]</scope>
    <source>
        <strain evidence="3 4">Pla85_3_4</strain>
    </source>
</reference>
<dbReference type="AlphaFoldDB" id="A0A518DNQ8"/>
<dbReference type="InterPro" id="IPR045584">
    <property type="entry name" value="Pilin-like"/>
</dbReference>
<dbReference type="Pfam" id="PF07596">
    <property type="entry name" value="SBP_bac_10"/>
    <property type="match status" value="2"/>
</dbReference>
<dbReference type="OrthoDB" id="285651at2"/>
<organism evidence="3 4">
    <name type="scientific">Lignipirellula cremea</name>
    <dbReference type="NCBI Taxonomy" id="2528010"/>
    <lineage>
        <taxon>Bacteria</taxon>
        <taxon>Pseudomonadati</taxon>
        <taxon>Planctomycetota</taxon>
        <taxon>Planctomycetia</taxon>
        <taxon>Pirellulales</taxon>
        <taxon>Pirellulaceae</taxon>
        <taxon>Lignipirellula</taxon>
    </lineage>
</organism>
<evidence type="ECO:0000313" key="4">
    <source>
        <dbReference type="Proteomes" id="UP000317648"/>
    </source>
</evidence>
<dbReference type="PANTHER" id="PTHR30093">
    <property type="entry name" value="GENERAL SECRETION PATHWAY PROTEIN G"/>
    <property type="match status" value="1"/>
</dbReference>
<dbReference type="InterPro" id="IPR011453">
    <property type="entry name" value="DUF1559"/>
</dbReference>
<sequence precursor="true">MQRFLTLAMLALLGGTATTAALAQPAVTTQYIPSRAYAAVIGRPEAILQKEALDLLPREIFSAAGLQTLGLDPTKIEQITGIIATDGALTDPPQAGMIVRFTAPYALGGNLAAQYDADADGKTLRPRDPSLPVLYKMSDTVLLGGTTDLVQEMAQARPADSALLRMITAQPPRSDITVYAALEMIQPQLQALVQDAPPLPGPFQPLLELPDHLKSLMMIANVKAMNEIQLGVQLTGYNAASTDRLAEILTGSMAIGKEMAVNQAKMDLDPADPIQNATAAYVDRVADAIEKSLQPQRRGDSLVVMMNNSAAVAPGVMVALLLPAVQAAREAARRSQSSNNLKQIVLAMHNYLDSHKAFPAAAIYSADGKPLLSWRVAMLPYLEENALYEQFHLDEPWDSEHNIKLLDQMPETYRNPNLELTTKTNYLAVTGAGAVFEGTKGRSIQEITDGTSTTILVVEANADQAVEWTKPADYTIDPENSMQNLGDLRDGGFLAAFADGSVHFLQQTIDRKMLGRLLTRNDGWPTQVP</sequence>
<dbReference type="KEGG" id="lcre:Pla8534_12540"/>
<name>A0A518DNQ8_9BACT</name>
<accession>A0A518DNQ8</accession>